<gene>
    <name evidence="2" type="ORF">DSLASN_17100</name>
</gene>
<organism evidence="2 3">
    <name type="scientific">Desulfoluna limicola</name>
    <dbReference type="NCBI Taxonomy" id="2810562"/>
    <lineage>
        <taxon>Bacteria</taxon>
        <taxon>Pseudomonadati</taxon>
        <taxon>Thermodesulfobacteriota</taxon>
        <taxon>Desulfobacteria</taxon>
        <taxon>Desulfobacterales</taxon>
        <taxon>Desulfolunaceae</taxon>
        <taxon>Desulfoluna</taxon>
    </lineage>
</organism>
<dbReference type="EMBL" id="AP024488">
    <property type="protein sequence ID" value="BCS96078.1"/>
    <property type="molecule type" value="Genomic_DNA"/>
</dbReference>
<evidence type="ECO:0000256" key="1">
    <source>
        <dbReference type="SAM" id="SignalP"/>
    </source>
</evidence>
<feature type="chain" id="PRO_5045116770" description="Lipoprotein" evidence="1">
    <location>
        <begin position="21"/>
        <end position="68"/>
    </location>
</feature>
<reference evidence="2 3" key="1">
    <citation type="submission" date="2021-02" db="EMBL/GenBank/DDBJ databases">
        <title>Complete genome of Desulfoluna sp. strain ASN36.</title>
        <authorList>
            <person name="Takahashi A."/>
            <person name="Kojima H."/>
            <person name="Fukui M."/>
        </authorList>
    </citation>
    <scope>NUCLEOTIDE SEQUENCE [LARGE SCALE GENOMIC DNA]</scope>
    <source>
        <strain evidence="2 3">ASN36</strain>
    </source>
</reference>
<proteinExistence type="predicted"/>
<dbReference type="Proteomes" id="UP001320148">
    <property type="component" value="Chromosome"/>
</dbReference>
<keyword evidence="1" id="KW-0732">Signal</keyword>
<dbReference type="RefSeq" id="WP_236892439.1">
    <property type="nucleotide sequence ID" value="NZ_AP024488.1"/>
</dbReference>
<feature type="signal peptide" evidence="1">
    <location>
        <begin position="1"/>
        <end position="20"/>
    </location>
</feature>
<evidence type="ECO:0008006" key="4">
    <source>
        <dbReference type="Google" id="ProtNLM"/>
    </source>
</evidence>
<evidence type="ECO:0000313" key="2">
    <source>
        <dbReference type="EMBL" id="BCS96078.1"/>
    </source>
</evidence>
<name>A0ABN6F263_9BACT</name>
<keyword evidence="3" id="KW-1185">Reference proteome</keyword>
<protein>
    <recommendedName>
        <fullName evidence="4">Lipoprotein</fullName>
    </recommendedName>
</protein>
<accession>A0ABN6F263</accession>
<dbReference type="PROSITE" id="PS51257">
    <property type="entry name" value="PROKAR_LIPOPROTEIN"/>
    <property type="match status" value="1"/>
</dbReference>
<evidence type="ECO:0000313" key="3">
    <source>
        <dbReference type="Proteomes" id="UP001320148"/>
    </source>
</evidence>
<sequence length="68" mass="7794">MKRFAMIPALMALLFLAACSGGEESEEKEKTRIYDTEQTALEEAKKVESLLLKSDEERQEEIKTIEEN</sequence>